<dbReference type="OrthoDB" id="3636916at2"/>
<dbReference type="AlphaFoldDB" id="A0A427TPV2"/>
<protein>
    <submittedName>
        <fullName evidence="1">Uncharacterized protein</fullName>
    </submittedName>
</protein>
<evidence type="ECO:0000313" key="1">
    <source>
        <dbReference type="EMBL" id="RSD26383.1"/>
    </source>
</evidence>
<keyword evidence="2" id="KW-1185">Reference proteome</keyword>
<evidence type="ECO:0000313" key="2">
    <source>
        <dbReference type="Proteomes" id="UP000267081"/>
    </source>
</evidence>
<gene>
    <name evidence="1" type="ORF">EIY87_00530</name>
</gene>
<proteinExistence type="predicted"/>
<accession>A0A427TPV2</accession>
<reference evidence="1 2" key="1">
    <citation type="submission" date="2018-12" db="EMBL/GenBank/DDBJ databases">
        <title>Amycolatopsis eburnea sp. nov. actinomycete associate with arbuscular mycorrhiza fungal spore.</title>
        <authorList>
            <person name="Lumyong S."/>
            <person name="Chaiya L."/>
        </authorList>
    </citation>
    <scope>NUCLEOTIDE SEQUENCE [LARGE SCALE GENOMIC DNA]</scope>
    <source>
        <strain evidence="1 2">GLM-1</strain>
    </source>
</reference>
<comment type="caution">
    <text evidence="1">The sequence shown here is derived from an EMBL/GenBank/DDBJ whole genome shotgun (WGS) entry which is preliminary data.</text>
</comment>
<dbReference type="Proteomes" id="UP000267081">
    <property type="component" value="Unassembled WGS sequence"/>
</dbReference>
<name>A0A427TPV2_9PSEU</name>
<dbReference type="RefSeq" id="WP_125305640.1">
    <property type="nucleotide sequence ID" value="NZ_RSEC01000006.1"/>
</dbReference>
<organism evidence="1 2">
    <name type="scientific">Amycolatopsis eburnea</name>
    <dbReference type="NCBI Taxonomy" id="2267691"/>
    <lineage>
        <taxon>Bacteria</taxon>
        <taxon>Bacillati</taxon>
        <taxon>Actinomycetota</taxon>
        <taxon>Actinomycetes</taxon>
        <taxon>Pseudonocardiales</taxon>
        <taxon>Pseudonocardiaceae</taxon>
        <taxon>Amycolatopsis</taxon>
    </lineage>
</organism>
<sequence>MTVRILDLNAGGSRLARMCTAAFSWARRGPVTIPDRVAAGLRPDDLMPELPERIRLLKQTATRWPGRHTELTVDPGFLPRECPWCLPQRRRVTSVRIWGDPDPNDRDVFQPLNVVAVCLQCALGTPACGGRRARRGIPACAGRGPRLGALGQALAEVRLGGLVRIEVCE</sequence>
<dbReference type="EMBL" id="RSEC01000006">
    <property type="protein sequence ID" value="RSD26383.1"/>
    <property type="molecule type" value="Genomic_DNA"/>
</dbReference>